<dbReference type="Proteomes" id="UP000807504">
    <property type="component" value="Unassembled WGS sequence"/>
</dbReference>
<protein>
    <submittedName>
        <fullName evidence="3">Uncharacterized protein</fullName>
    </submittedName>
</protein>
<keyword evidence="4" id="KW-1185">Reference proteome</keyword>
<feature type="compositionally biased region" description="Low complexity" evidence="2">
    <location>
        <begin position="70"/>
        <end position="79"/>
    </location>
</feature>
<evidence type="ECO:0000256" key="2">
    <source>
        <dbReference type="SAM" id="MobiDB-lite"/>
    </source>
</evidence>
<gene>
    <name evidence="3" type="ORF">HNY73_007295</name>
</gene>
<sequence>MGTRRYYFPKFDKNHPMFYVARTSRQMVAVNDQIIDVFKKYAKESYPESPRQILYLMTRHNESLFEAIESDSNSSSESSSPRRKQANVSSLKRKKLPFDDSAKFANLESEGSIKVMEKDNVQESTSPNAKAKLSENPDTTEVIQNVDLKRPAPTVKDGTEESSLAKRPKLTDTADTDIPGKQTENLESEGSIKTMEMDYTQESTSSSAKIKMSGDSDTTEVIQNVEFQRPVTPLKDGTEESTLAKIPKLTENDTADIDTPAKQNETLIHSVEDNKMDISPIKSHKMDDSQSEGCEVMTHSPDQNKLPEKIRLLMKTIPVMEKDEIEIDMSSKSNENLERTETEIEDLDDDPSLVENVRKAVEDRLKADTSLERSKDNISPLKENISNRSTRRSRRIYSPGKDTEKILGSDDPDIISTHPNVLEYLKVRFTLVQKYRHKYMVQIYESLKAFQGDLLFLYYYAKTASLMVNNTPIEDKEYFTENLKSLTDGLVKNVKRLTDKLRLLLKAINSDIPFWSNGLKKIRKLTSKNEPLISKENDSEKSVELLRRYESDLRKIWEQMDSRILLKNGLRSSLLEMSADYAKVAEDYVKYLVMVEILKPSLISASEGVQEK</sequence>
<reference evidence="3" key="1">
    <citation type="journal article" date="2020" name="bioRxiv">
        <title>Chromosome-level reference genome of the European wasp spider Argiope bruennichi: a resource for studies on range expansion and evolutionary adaptation.</title>
        <authorList>
            <person name="Sheffer M.M."/>
            <person name="Hoppe A."/>
            <person name="Krehenwinkel H."/>
            <person name="Uhl G."/>
            <person name="Kuss A.W."/>
            <person name="Jensen L."/>
            <person name="Jensen C."/>
            <person name="Gillespie R.G."/>
            <person name="Hoff K.J."/>
            <person name="Prost S."/>
        </authorList>
    </citation>
    <scope>NUCLEOTIDE SEQUENCE</scope>
</reference>
<evidence type="ECO:0000313" key="3">
    <source>
        <dbReference type="EMBL" id="KAF8789354.1"/>
    </source>
</evidence>
<name>A0A8T0FDI4_ARGBR</name>
<feature type="region of interest" description="Disordered" evidence="2">
    <location>
        <begin position="152"/>
        <end position="187"/>
    </location>
</feature>
<proteinExistence type="predicted"/>
<feature type="region of interest" description="Disordered" evidence="2">
    <location>
        <begin position="283"/>
        <end position="302"/>
    </location>
</feature>
<reference evidence="3" key="2">
    <citation type="submission" date="2020-06" db="EMBL/GenBank/DDBJ databases">
        <authorList>
            <person name="Sheffer M."/>
        </authorList>
    </citation>
    <scope>NUCLEOTIDE SEQUENCE</scope>
</reference>
<dbReference type="EMBL" id="JABXBU010000012">
    <property type="protein sequence ID" value="KAF8789354.1"/>
    <property type="molecule type" value="Genomic_DNA"/>
</dbReference>
<keyword evidence="1" id="KW-0175">Coiled coil</keyword>
<feature type="compositionally biased region" description="Basic residues" evidence="2">
    <location>
        <begin position="81"/>
        <end position="92"/>
    </location>
</feature>
<feature type="region of interest" description="Disordered" evidence="2">
    <location>
        <begin position="68"/>
        <end position="92"/>
    </location>
</feature>
<feature type="coiled-coil region" evidence="1">
    <location>
        <begin position="320"/>
        <end position="350"/>
    </location>
</feature>
<feature type="region of interest" description="Disordered" evidence="2">
    <location>
        <begin position="115"/>
        <end position="139"/>
    </location>
</feature>
<accession>A0A8T0FDI4</accession>
<organism evidence="3 4">
    <name type="scientific">Argiope bruennichi</name>
    <name type="common">Wasp spider</name>
    <name type="synonym">Aranea bruennichi</name>
    <dbReference type="NCBI Taxonomy" id="94029"/>
    <lineage>
        <taxon>Eukaryota</taxon>
        <taxon>Metazoa</taxon>
        <taxon>Ecdysozoa</taxon>
        <taxon>Arthropoda</taxon>
        <taxon>Chelicerata</taxon>
        <taxon>Arachnida</taxon>
        <taxon>Araneae</taxon>
        <taxon>Araneomorphae</taxon>
        <taxon>Entelegynae</taxon>
        <taxon>Araneoidea</taxon>
        <taxon>Araneidae</taxon>
        <taxon>Argiope</taxon>
    </lineage>
</organism>
<evidence type="ECO:0000313" key="4">
    <source>
        <dbReference type="Proteomes" id="UP000807504"/>
    </source>
</evidence>
<evidence type="ECO:0000256" key="1">
    <source>
        <dbReference type="SAM" id="Coils"/>
    </source>
</evidence>
<comment type="caution">
    <text evidence="3">The sequence shown here is derived from an EMBL/GenBank/DDBJ whole genome shotgun (WGS) entry which is preliminary data.</text>
</comment>
<dbReference type="AlphaFoldDB" id="A0A8T0FDI4"/>